<organism evidence="1 2">
    <name type="scientific">Micromonospora sonchi</name>
    <dbReference type="NCBI Taxonomy" id="1763543"/>
    <lineage>
        <taxon>Bacteria</taxon>
        <taxon>Bacillati</taxon>
        <taxon>Actinomycetota</taxon>
        <taxon>Actinomycetes</taxon>
        <taxon>Micromonosporales</taxon>
        <taxon>Micromonosporaceae</taxon>
        <taxon>Micromonospora</taxon>
    </lineage>
</organism>
<gene>
    <name evidence="1" type="ORF">GCM10011608_24240</name>
</gene>
<dbReference type="Proteomes" id="UP000608890">
    <property type="component" value="Unassembled WGS sequence"/>
</dbReference>
<protein>
    <submittedName>
        <fullName evidence="1">Uncharacterized protein</fullName>
    </submittedName>
</protein>
<evidence type="ECO:0000313" key="2">
    <source>
        <dbReference type="Proteomes" id="UP000608890"/>
    </source>
</evidence>
<dbReference type="RefSeq" id="WP_189043587.1">
    <property type="nucleotide sequence ID" value="NZ_BMNB01000009.1"/>
</dbReference>
<sequence length="140" mass="15475">MRDGGVLDGFHIGHVPAEAGEEVSDFASEWEDVHFASRVWERQTDGGYRADLRVHVLRGERLTDLEALRAFLVDYHERDAEAWTLRDFCHGAATGLRDESQAFWLASPGVGVSVLIDSEHLDGEDLMSVSLAVVPAPSEN</sequence>
<reference evidence="1" key="1">
    <citation type="journal article" date="2014" name="Int. J. Syst. Evol. Microbiol.">
        <title>Complete genome sequence of Corynebacterium casei LMG S-19264T (=DSM 44701T), isolated from a smear-ripened cheese.</title>
        <authorList>
            <consortium name="US DOE Joint Genome Institute (JGI-PGF)"/>
            <person name="Walter F."/>
            <person name="Albersmeier A."/>
            <person name="Kalinowski J."/>
            <person name="Ruckert C."/>
        </authorList>
    </citation>
    <scope>NUCLEOTIDE SEQUENCE</scope>
    <source>
        <strain evidence="1">CGMCC 4.7312</strain>
    </source>
</reference>
<dbReference type="AlphaFoldDB" id="A0A917TUX8"/>
<proteinExistence type="predicted"/>
<reference evidence="1" key="2">
    <citation type="submission" date="2020-09" db="EMBL/GenBank/DDBJ databases">
        <authorList>
            <person name="Sun Q."/>
            <person name="Zhou Y."/>
        </authorList>
    </citation>
    <scope>NUCLEOTIDE SEQUENCE</scope>
    <source>
        <strain evidence="1">CGMCC 4.7312</strain>
    </source>
</reference>
<keyword evidence="2" id="KW-1185">Reference proteome</keyword>
<dbReference type="EMBL" id="BMNB01000009">
    <property type="protein sequence ID" value="GGM38681.1"/>
    <property type="molecule type" value="Genomic_DNA"/>
</dbReference>
<comment type="caution">
    <text evidence="1">The sequence shown here is derived from an EMBL/GenBank/DDBJ whole genome shotgun (WGS) entry which is preliminary data.</text>
</comment>
<evidence type="ECO:0000313" key="1">
    <source>
        <dbReference type="EMBL" id="GGM38681.1"/>
    </source>
</evidence>
<name>A0A917TUX8_9ACTN</name>
<accession>A0A917TUX8</accession>